<comment type="caution">
    <text evidence="1">The sequence shown here is derived from an EMBL/GenBank/DDBJ whole genome shotgun (WGS) entry which is preliminary data.</text>
</comment>
<gene>
    <name evidence="1" type="ORF">ENO77_03815</name>
</gene>
<organism evidence="1">
    <name type="scientific">Ignisphaera aggregans</name>
    <dbReference type="NCBI Taxonomy" id="334771"/>
    <lineage>
        <taxon>Archaea</taxon>
        <taxon>Thermoproteota</taxon>
        <taxon>Thermoprotei</taxon>
        <taxon>Desulfurococcales</taxon>
        <taxon>Desulfurococcaceae</taxon>
        <taxon>Ignisphaera</taxon>
    </lineage>
</organism>
<dbReference type="AlphaFoldDB" id="A0A7C2VBH5"/>
<accession>A0A7C2VBH5</accession>
<evidence type="ECO:0000313" key="1">
    <source>
        <dbReference type="EMBL" id="HEW53274.1"/>
    </source>
</evidence>
<sequence>MTTPRRIERKRALNSLRVTVFRYIDSLLSQYPPIRYGLILALLTARMSTRLTATRTSPQQPMEPILHPLFLYVAIATSRVCGART</sequence>
<name>A0A7C2VBH5_9CREN</name>
<proteinExistence type="predicted"/>
<protein>
    <submittedName>
        <fullName evidence="1">Uncharacterized protein</fullName>
    </submittedName>
</protein>
<dbReference type="EMBL" id="DSGT01000009">
    <property type="protein sequence ID" value="HEW53274.1"/>
    <property type="molecule type" value="Genomic_DNA"/>
</dbReference>
<reference evidence="1" key="1">
    <citation type="journal article" date="2020" name="mSystems">
        <title>Genome- and Community-Level Interaction Insights into Carbon Utilization and Element Cycling Functions of Hydrothermarchaeota in Hydrothermal Sediment.</title>
        <authorList>
            <person name="Zhou Z."/>
            <person name="Liu Y."/>
            <person name="Xu W."/>
            <person name="Pan J."/>
            <person name="Luo Z.H."/>
            <person name="Li M."/>
        </authorList>
    </citation>
    <scope>NUCLEOTIDE SEQUENCE [LARGE SCALE GENOMIC DNA]</scope>
    <source>
        <strain evidence="1">SpSt-16</strain>
    </source>
</reference>